<dbReference type="PANTHER" id="PTHR43105:SF10">
    <property type="entry name" value="NADH-QUINONE OXIDOREDUCTASE SUBUNIT G"/>
    <property type="match status" value="1"/>
</dbReference>
<keyword evidence="1" id="KW-0479">Metal-binding</keyword>
<dbReference type="SUPFAM" id="SSF50692">
    <property type="entry name" value="ADC-like"/>
    <property type="match status" value="1"/>
</dbReference>
<dbReference type="AlphaFoldDB" id="A8ABH6"/>
<dbReference type="InterPro" id="IPR006656">
    <property type="entry name" value="Mopterin_OxRdtase"/>
</dbReference>
<dbReference type="GO" id="GO:0016020">
    <property type="term" value="C:membrane"/>
    <property type="evidence" value="ECO:0007669"/>
    <property type="project" value="TreeGrafter"/>
</dbReference>
<dbReference type="Gene3D" id="3.40.50.740">
    <property type="match status" value="2"/>
</dbReference>
<dbReference type="GO" id="GO:0051536">
    <property type="term" value="F:iron-sulfur cluster binding"/>
    <property type="evidence" value="ECO:0007669"/>
    <property type="project" value="UniProtKB-KW"/>
</dbReference>
<gene>
    <name evidence="5" type="ordered locus">Igni_1101</name>
</gene>
<dbReference type="GO" id="GO:0016491">
    <property type="term" value="F:oxidoreductase activity"/>
    <property type="evidence" value="ECO:0007669"/>
    <property type="project" value="InterPro"/>
</dbReference>
<organism evidence="5 6">
    <name type="scientific">Ignicoccus hospitalis (strain KIN4/I / DSM 18386 / JCM 14125)</name>
    <dbReference type="NCBI Taxonomy" id="453591"/>
    <lineage>
        <taxon>Archaea</taxon>
        <taxon>Thermoproteota</taxon>
        <taxon>Thermoprotei</taxon>
        <taxon>Desulfurococcales</taxon>
        <taxon>Desulfurococcaceae</taxon>
        <taxon>Ignicoccus</taxon>
    </lineage>
</organism>
<dbReference type="EMBL" id="CP000816">
    <property type="protein sequence ID" value="ABU82278.1"/>
    <property type="molecule type" value="Genomic_DNA"/>
</dbReference>
<evidence type="ECO:0000256" key="1">
    <source>
        <dbReference type="ARBA" id="ARBA00022723"/>
    </source>
</evidence>
<dbReference type="InterPro" id="IPR009010">
    <property type="entry name" value="Asp_de-COase-like_dom_sf"/>
</dbReference>
<dbReference type="SUPFAM" id="SSF53706">
    <property type="entry name" value="Formate dehydrogenase/DMSO reductase, domains 1-3"/>
    <property type="match status" value="1"/>
</dbReference>
<evidence type="ECO:0000256" key="3">
    <source>
        <dbReference type="ARBA" id="ARBA00023014"/>
    </source>
</evidence>
<proteinExistence type="predicted"/>
<dbReference type="PhylomeDB" id="A8ABH6"/>
<sequence>MPVPCPFCGVGCKLKEDGKPLGPVCGKGLEAFEYYKNVLERPLLREGDLFVEVSLEEAAERAAEWIRQSKAPFFAGSAEDTNESAWALQKLARFLGTNAVDHCGRVCHSSSVEAYKLIFGKPVTPFKMSDKLEEVLVVGSDVSVTYPVFWGKIKREAKRVVVVDAWKSFTMLQADEGLLVPPGPGFLAFSEVIYSITYGKDVPRWTEDWVDVREVKEIWNSFERPSLVHGMGVTQSGYGYQATARLILATLKRGGTVATLRGKVNVQGAGDMGLNPYPPAPREALEEAWGFPVPAERGPDLVEAFKEPRDFYLVHCQNVVASLPNSFAVGEALENAKVIHVTPKFTETSVFADMIVPSSPVIFTTGTVTSGDGLVTAVRTSTNRAYEFFRLVAEYLGLYLPKDVKEVTEEAFSLVDHYKKIDVKRLYAGEDQYVEKPEGWREVDPPEAKLLDYHLKEGYWFYTARDPALWTTKGGTKMMKRHAMKEAFYFGEDPGCEAVEVCSEETGRCVEGEVRVSERVPKGMVLAFFNHLGLKVNAVIPWEPREPTGTPVYKAAKVKVRCLR</sequence>
<evidence type="ECO:0000259" key="4">
    <source>
        <dbReference type="Pfam" id="PF00384"/>
    </source>
</evidence>
<evidence type="ECO:0000313" key="5">
    <source>
        <dbReference type="EMBL" id="ABU82278.1"/>
    </source>
</evidence>
<protein>
    <submittedName>
        <fullName evidence="5">Molybdopterin oxidoreductase</fullName>
    </submittedName>
</protein>
<accession>A8ABH6</accession>
<name>A8ABH6_IGNH4</name>
<dbReference type="PANTHER" id="PTHR43105">
    <property type="entry name" value="RESPIRATORY NITRATE REDUCTASE"/>
    <property type="match status" value="1"/>
</dbReference>
<reference evidence="5 6" key="1">
    <citation type="journal article" date="2008" name="Genome Biol.">
        <title>A genomic analysis of the archaeal system Ignicoccus hospitalis-Nanoarchaeum equitans.</title>
        <authorList>
            <person name="Podar M."/>
            <person name="Anderson I."/>
            <person name="Makarova K.S."/>
            <person name="Elkins J.G."/>
            <person name="Ivanova N."/>
            <person name="Wall M.A."/>
            <person name="Lykidis A."/>
            <person name="Mavromatis K."/>
            <person name="Sun H."/>
            <person name="Hudson M.E."/>
            <person name="Chen W."/>
            <person name="Deciu C."/>
            <person name="Hutchison D."/>
            <person name="Eads J.R."/>
            <person name="Anderson A."/>
            <person name="Fernandes F."/>
            <person name="Szeto E."/>
            <person name="Lapidus A."/>
            <person name="Kyrpides N.C."/>
            <person name="Saier M.H.Jr."/>
            <person name="Richardson P.M."/>
            <person name="Rachel R."/>
            <person name="Huber H."/>
            <person name="Eisen J.A."/>
            <person name="Koonin E.V."/>
            <person name="Keller M."/>
            <person name="Stetter K.O."/>
        </authorList>
    </citation>
    <scope>NUCLEOTIDE SEQUENCE [LARGE SCALE GENOMIC DNA]</scope>
    <source>
        <strain evidence="6">KIN4/I / DSM 18386 / JCM 14125</strain>
    </source>
</reference>
<evidence type="ECO:0000313" key="6">
    <source>
        <dbReference type="Proteomes" id="UP000000262"/>
    </source>
</evidence>
<dbReference type="InterPro" id="IPR050123">
    <property type="entry name" value="Prok_molybdopt-oxidoreductase"/>
</dbReference>
<dbReference type="Pfam" id="PF00384">
    <property type="entry name" value="Molybdopterin"/>
    <property type="match status" value="1"/>
</dbReference>
<dbReference type="KEGG" id="iho:Igni_1101"/>
<dbReference type="STRING" id="453591.Igni_1101"/>
<dbReference type="GeneID" id="5561721"/>
<dbReference type="OrthoDB" id="23466at2157"/>
<dbReference type="eggNOG" id="arCOG01491">
    <property type="taxonomic scope" value="Archaea"/>
</dbReference>
<keyword evidence="6" id="KW-1185">Reference proteome</keyword>
<dbReference type="GO" id="GO:0046872">
    <property type="term" value="F:metal ion binding"/>
    <property type="evidence" value="ECO:0007669"/>
    <property type="project" value="UniProtKB-KW"/>
</dbReference>
<evidence type="ECO:0000256" key="2">
    <source>
        <dbReference type="ARBA" id="ARBA00023004"/>
    </source>
</evidence>
<dbReference type="HOGENOM" id="CLU_482854_0_0_2"/>
<keyword evidence="2" id="KW-0408">Iron</keyword>
<keyword evidence="3" id="KW-0411">Iron-sulfur</keyword>
<dbReference type="RefSeq" id="WP_012123242.1">
    <property type="nucleotide sequence ID" value="NC_009776.1"/>
</dbReference>
<dbReference type="Proteomes" id="UP000000262">
    <property type="component" value="Chromosome"/>
</dbReference>
<feature type="domain" description="Molybdopterin oxidoreductase" evidence="4">
    <location>
        <begin position="39"/>
        <end position="379"/>
    </location>
</feature>